<dbReference type="AlphaFoldDB" id="A0A3Q7G193"/>
<accession>A0A3Q7G193</accession>
<proteinExistence type="predicted"/>
<dbReference type="Gramene" id="Solyc04g024545.1.1">
    <property type="protein sequence ID" value="Solyc04g024545.1.1"/>
    <property type="gene ID" value="Solyc04g024545.1"/>
</dbReference>
<protein>
    <submittedName>
        <fullName evidence="1">Uncharacterized protein</fullName>
    </submittedName>
</protein>
<dbReference type="InParanoid" id="A0A3Q7G193"/>
<sequence length="71" mass="8049">MQGITGQHCAPSKIARKLGYPENERDGWMEVKLESFDSKKDIDGPVEARLFEMIHIYNGGLVVEGVEFRPK</sequence>
<evidence type="ECO:0000313" key="2">
    <source>
        <dbReference type="Proteomes" id="UP000004994"/>
    </source>
</evidence>
<keyword evidence="2" id="KW-1185">Reference proteome</keyword>
<dbReference type="EnsemblPlants" id="Solyc04g024545.1.1">
    <property type="protein sequence ID" value="Solyc04g024545.1.1"/>
    <property type="gene ID" value="Solyc04g024545.1"/>
</dbReference>
<organism evidence="1">
    <name type="scientific">Solanum lycopersicum</name>
    <name type="common">Tomato</name>
    <name type="synonym">Lycopersicon esculentum</name>
    <dbReference type="NCBI Taxonomy" id="4081"/>
    <lineage>
        <taxon>Eukaryota</taxon>
        <taxon>Viridiplantae</taxon>
        <taxon>Streptophyta</taxon>
        <taxon>Embryophyta</taxon>
        <taxon>Tracheophyta</taxon>
        <taxon>Spermatophyta</taxon>
        <taxon>Magnoliopsida</taxon>
        <taxon>eudicotyledons</taxon>
        <taxon>Gunneridae</taxon>
        <taxon>Pentapetalae</taxon>
        <taxon>asterids</taxon>
        <taxon>lamiids</taxon>
        <taxon>Solanales</taxon>
        <taxon>Solanaceae</taxon>
        <taxon>Solanoideae</taxon>
        <taxon>Solaneae</taxon>
        <taxon>Solanum</taxon>
        <taxon>Solanum subgen. Lycopersicon</taxon>
    </lineage>
</organism>
<dbReference type="Proteomes" id="UP000004994">
    <property type="component" value="Chromosome 4"/>
</dbReference>
<dbReference type="InterPro" id="IPR025886">
    <property type="entry name" value="PP2-like"/>
</dbReference>
<reference evidence="1" key="1">
    <citation type="journal article" date="2012" name="Nature">
        <title>The tomato genome sequence provides insights into fleshy fruit evolution.</title>
        <authorList>
            <consortium name="Tomato Genome Consortium"/>
        </authorList>
    </citation>
    <scope>NUCLEOTIDE SEQUENCE [LARGE SCALE GENOMIC DNA]</scope>
    <source>
        <strain evidence="1">cv. Heinz 1706</strain>
    </source>
</reference>
<dbReference type="Pfam" id="PF14299">
    <property type="entry name" value="PP2"/>
    <property type="match status" value="1"/>
</dbReference>
<evidence type="ECO:0000313" key="1">
    <source>
        <dbReference type="EnsemblPlants" id="Solyc04g024545.1.1"/>
    </source>
</evidence>
<name>A0A3Q7G193_SOLLC</name>
<reference evidence="1" key="2">
    <citation type="submission" date="2019-01" db="UniProtKB">
        <authorList>
            <consortium name="EnsemblPlants"/>
        </authorList>
    </citation>
    <scope>IDENTIFICATION</scope>
    <source>
        <strain evidence="1">cv. Heinz 1706</strain>
    </source>
</reference>